<sequence length="484" mass="53098">MARPRKASDPASFPEACGRCGQHYQVAARWPDGPVCGYCYQRAKRTRGTCACGHTGVLPGIADGQPACRQCSGVKLNVDCRTCGAEDEVYDGGRCWTCVLAATVDRLLTNPATGTVSPELVPMVTALKSMERANSGLTWIRQPHVTAFLQHLAVAPAITHEALDELPASRTRDYVRGLLVEHGALPRRDELLVRFTAWSRQALDRLPAGEHRDIADRFVRWHLIRRMNAAPGAVTQGTFLRSKQTTTVTIDFLTWLTARGTPLDRLTQADLDAWQAGGPTTRELASRFLAWAIKAHLVDPDLRMQPHRRGTADKLPSVEQTAAVQAVVHHDDLTARDRLAGILVLVLGQQVEDVVRLTWNDATVTDDLATITLGKAPITLPPPLDEPLRQLLEEPGHGRTAAHPHSPWIFRGRSPGHHLGAAHLRQRLKTVCSTRAARLGTLAELARTSPIPVLAEILGYHQTTLERHAVASANAHSRYIAARR</sequence>
<dbReference type="EMBL" id="PDJI01000001">
    <property type="protein sequence ID" value="PFG45099.1"/>
    <property type="molecule type" value="Genomic_DNA"/>
</dbReference>
<reference evidence="2 3" key="1">
    <citation type="submission" date="2017-10" db="EMBL/GenBank/DDBJ databases">
        <title>Sequencing the genomes of 1000 actinobacteria strains.</title>
        <authorList>
            <person name="Klenk H.-P."/>
        </authorList>
    </citation>
    <scope>NUCLEOTIDE SEQUENCE [LARGE SCALE GENOMIC DNA]</scope>
    <source>
        <strain evidence="2 3">DSM 21838</strain>
    </source>
</reference>
<evidence type="ECO:0000313" key="2">
    <source>
        <dbReference type="EMBL" id="PFG45099.1"/>
    </source>
</evidence>
<protein>
    <recommendedName>
        <fullName evidence="4">Site-specific recombinase XerD</fullName>
    </recommendedName>
</protein>
<evidence type="ECO:0008006" key="4">
    <source>
        <dbReference type="Google" id="ProtNLM"/>
    </source>
</evidence>
<dbReference type="GO" id="GO:0015074">
    <property type="term" value="P:DNA integration"/>
    <property type="evidence" value="ECO:0007669"/>
    <property type="project" value="InterPro"/>
</dbReference>
<evidence type="ECO:0000256" key="1">
    <source>
        <dbReference type="ARBA" id="ARBA00023172"/>
    </source>
</evidence>
<organism evidence="2 3">
    <name type="scientific">Georgenia soli</name>
    <dbReference type="NCBI Taxonomy" id="638953"/>
    <lineage>
        <taxon>Bacteria</taxon>
        <taxon>Bacillati</taxon>
        <taxon>Actinomycetota</taxon>
        <taxon>Actinomycetes</taxon>
        <taxon>Micrococcales</taxon>
        <taxon>Bogoriellaceae</taxon>
        <taxon>Georgenia</taxon>
    </lineage>
</organism>
<dbReference type="Proteomes" id="UP000222106">
    <property type="component" value="Unassembled WGS sequence"/>
</dbReference>
<evidence type="ECO:0000313" key="3">
    <source>
        <dbReference type="Proteomes" id="UP000222106"/>
    </source>
</evidence>
<dbReference type="InterPro" id="IPR013762">
    <property type="entry name" value="Integrase-like_cat_sf"/>
</dbReference>
<keyword evidence="1" id="KW-0233">DNA recombination</keyword>
<dbReference type="GO" id="GO:0003677">
    <property type="term" value="F:DNA binding"/>
    <property type="evidence" value="ECO:0007669"/>
    <property type="project" value="InterPro"/>
</dbReference>
<dbReference type="AlphaFoldDB" id="A0A2A9F3V9"/>
<comment type="caution">
    <text evidence="2">The sequence shown here is derived from an EMBL/GenBank/DDBJ whole genome shotgun (WGS) entry which is preliminary data.</text>
</comment>
<dbReference type="GO" id="GO:0006310">
    <property type="term" value="P:DNA recombination"/>
    <property type="evidence" value="ECO:0007669"/>
    <property type="project" value="UniProtKB-KW"/>
</dbReference>
<accession>A0A2A9F3V9</accession>
<dbReference type="OrthoDB" id="3405537at2"/>
<dbReference type="InterPro" id="IPR011010">
    <property type="entry name" value="DNA_brk_join_enz"/>
</dbReference>
<name>A0A2A9F3V9_9MICO</name>
<gene>
    <name evidence="2" type="ORF">ATJ97_0017</name>
</gene>
<proteinExistence type="predicted"/>
<dbReference type="SUPFAM" id="SSF56349">
    <property type="entry name" value="DNA breaking-rejoining enzymes"/>
    <property type="match status" value="1"/>
</dbReference>
<dbReference type="RefSeq" id="WP_098481982.1">
    <property type="nucleotide sequence ID" value="NZ_PDJI01000001.1"/>
</dbReference>
<keyword evidence="3" id="KW-1185">Reference proteome</keyword>
<dbReference type="Gene3D" id="1.10.443.10">
    <property type="entry name" value="Intergrase catalytic core"/>
    <property type="match status" value="1"/>
</dbReference>